<accession>A0ABQ9YFM2</accession>
<protein>
    <submittedName>
        <fullName evidence="7">MIZ/SP-RING zinc finger</fullName>
    </submittedName>
</protein>
<keyword evidence="2 4" id="KW-0863">Zinc-finger</keyword>
<dbReference type="Gene3D" id="3.30.40.10">
    <property type="entry name" value="Zinc/RING finger domain, C3HC4 (zinc finger)"/>
    <property type="match status" value="1"/>
</dbReference>
<dbReference type="EMBL" id="JARBJD010000010">
    <property type="protein sequence ID" value="KAK2962560.1"/>
    <property type="molecule type" value="Genomic_DNA"/>
</dbReference>
<dbReference type="CDD" id="cd16650">
    <property type="entry name" value="SP-RING_PIAS-like"/>
    <property type="match status" value="1"/>
</dbReference>
<keyword evidence="1" id="KW-0479">Metal-binding</keyword>
<comment type="caution">
    <text evidence="7">The sequence shown here is derived from an EMBL/GenBank/DDBJ whole genome shotgun (WGS) entry which is preliminary data.</text>
</comment>
<dbReference type="PANTHER" id="PTHR10782:SF4">
    <property type="entry name" value="TONALLI, ISOFORM E"/>
    <property type="match status" value="1"/>
</dbReference>
<evidence type="ECO:0000256" key="2">
    <source>
        <dbReference type="ARBA" id="ARBA00022771"/>
    </source>
</evidence>
<dbReference type="InterPro" id="IPR004181">
    <property type="entry name" value="Znf_MIZ"/>
</dbReference>
<dbReference type="Pfam" id="PF02891">
    <property type="entry name" value="zf-MIZ"/>
    <property type="match status" value="1"/>
</dbReference>
<evidence type="ECO:0000313" key="7">
    <source>
        <dbReference type="EMBL" id="KAK2962560.1"/>
    </source>
</evidence>
<feature type="region of interest" description="Disordered" evidence="5">
    <location>
        <begin position="427"/>
        <end position="448"/>
    </location>
</feature>
<name>A0ABQ9YFM2_9EUKA</name>
<keyword evidence="3" id="KW-0862">Zinc</keyword>
<evidence type="ECO:0000313" key="8">
    <source>
        <dbReference type="Proteomes" id="UP001281761"/>
    </source>
</evidence>
<sequence length="465" mass="53825">MLPTTAFPECDSVAQDDRFRQTLDPFYEVVEILNAFPLDSHITGIIDVSRYYQELMHSRFQSTITQPKIGMLRLHLRCFSLSALEIPLTWERHLRVNNVFVDCTLASNTDSRISKRTYGQGKLPVSSSVDITPYIFSPRLSVQANDMVNTLDGVFVPMVVRPRTIDQLIESLRNNSRELQLQCDKWEQEEAVRLARFYQLDSEKKACIAGQSTRSMADIDNDLEKLQVEMDKHPFPSTIRTALEPLPTPEITHKPPTDGFKGDDELDILVLPQKRRFDLSGEVSETVSSVRLNCPLMVTRMEIPTRSRRCTHLQCFDLKGFLQYSRRDKQYVCPVCHKAAPMGELVIDLNMERIMRTVGENVDQVVVMEDGRWEEVGKSWISTASSGPTLFGIRKARQEERMEKELESVQRAEEERMRRQERRKILSEEYKTEVQHDHERPSLSRPLTVERRDGQDFIILDDDED</sequence>
<dbReference type="InterPro" id="IPR013083">
    <property type="entry name" value="Znf_RING/FYVE/PHD"/>
</dbReference>
<proteinExistence type="predicted"/>
<evidence type="ECO:0000256" key="1">
    <source>
        <dbReference type="ARBA" id="ARBA00022723"/>
    </source>
</evidence>
<organism evidence="7 8">
    <name type="scientific">Blattamonas nauphoetae</name>
    <dbReference type="NCBI Taxonomy" id="2049346"/>
    <lineage>
        <taxon>Eukaryota</taxon>
        <taxon>Metamonada</taxon>
        <taxon>Preaxostyla</taxon>
        <taxon>Oxymonadida</taxon>
        <taxon>Blattamonas</taxon>
    </lineage>
</organism>
<evidence type="ECO:0000256" key="3">
    <source>
        <dbReference type="ARBA" id="ARBA00022833"/>
    </source>
</evidence>
<gene>
    <name evidence="7" type="ORF">BLNAU_2392</name>
</gene>
<dbReference type="PANTHER" id="PTHR10782">
    <property type="entry name" value="ZINC FINGER MIZ DOMAIN-CONTAINING PROTEIN"/>
    <property type="match status" value="1"/>
</dbReference>
<evidence type="ECO:0000256" key="5">
    <source>
        <dbReference type="SAM" id="MobiDB-lite"/>
    </source>
</evidence>
<dbReference type="PROSITE" id="PS51044">
    <property type="entry name" value="ZF_SP_RING"/>
    <property type="match status" value="1"/>
</dbReference>
<keyword evidence="8" id="KW-1185">Reference proteome</keyword>
<evidence type="ECO:0000256" key="4">
    <source>
        <dbReference type="PROSITE-ProRule" id="PRU00452"/>
    </source>
</evidence>
<evidence type="ECO:0000259" key="6">
    <source>
        <dbReference type="PROSITE" id="PS51044"/>
    </source>
</evidence>
<feature type="domain" description="SP-RING-type" evidence="6">
    <location>
        <begin position="279"/>
        <end position="364"/>
    </location>
</feature>
<reference evidence="7 8" key="1">
    <citation type="journal article" date="2022" name="bioRxiv">
        <title>Genomics of Preaxostyla Flagellates Illuminates Evolutionary Transitions and the Path Towards Mitochondrial Loss.</title>
        <authorList>
            <person name="Novak L.V.F."/>
            <person name="Treitli S.C."/>
            <person name="Pyrih J."/>
            <person name="Halakuc P."/>
            <person name="Pipaliya S.V."/>
            <person name="Vacek V."/>
            <person name="Brzon O."/>
            <person name="Soukal P."/>
            <person name="Eme L."/>
            <person name="Dacks J.B."/>
            <person name="Karnkowska A."/>
            <person name="Elias M."/>
            <person name="Hampl V."/>
        </authorList>
    </citation>
    <scope>NUCLEOTIDE SEQUENCE [LARGE SCALE GENOMIC DNA]</scope>
    <source>
        <strain evidence="7">NAU3</strain>
        <tissue evidence="7">Gut</tissue>
    </source>
</reference>
<dbReference type="Proteomes" id="UP001281761">
    <property type="component" value="Unassembled WGS sequence"/>
</dbReference>